<gene>
    <name evidence="1" type="ORF">LSAT_V11C500253880</name>
</gene>
<keyword evidence="2" id="KW-1185">Reference proteome</keyword>
<sequence>MSVILTKPVLHPLYKFKNLILLRSSKTPYIQNPNVQKIQILEDSQISKLNQGFHVLIVFSSVVKKLSTSILTKLENITKLFFKTLVVKAQILKDISLEDWAFNPHFEKSLVGYAFYPSFSYYDYQEAWFKAFLICSYSHSLFMFFDLNFDCGYPRWFVNWFKLIGLIPSCLPKEIMKRFLKFKELYVQPILEF</sequence>
<organism evidence="1 2">
    <name type="scientific">Lactuca sativa</name>
    <name type="common">Garden lettuce</name>
    <dbReference type="NCBI Taxonomy" id="4236"/>
    <lineage>
        <taxon>Eukaryota</taxon>
        <taxon>Viridiplantae</taxon>
        <taxon>Streptophyta</taxon>
        <taxon>Embryophyta</taxon>
        <taxon>Tracheophyta</taxon>
        <taxon>Spermatophyta</taxon>
        <taxon>Magnoliopsida</taxon>
        <taxon>eudicotyledons</taxon>
        <taxon>Gunneridae</taxon>
        <taxon>Pentapetalae</taxon>
        <taxon>asterids</taxon>
        <taxon>campanulids</taxon>
        <taxon>Asterales</taxon>
        <taxon>Asteraceae</taxon>
        <taxon>Cichorioideae</taxon>
        <taxon>Cichorieae</taxon>
        <taxon>Lactucinae</taxon>
        <taxon>Lactuca</taxon>
    </lineage>
</organism>
<name>A0A9R1X7K3_LACSA</name>
<evidence type="ECO:0000313" key="2">
    <source>
        <dbReference type="Proteomes" id="UP000235145"/>
    </source>
</evidence>
<evidence type="ECO:0000313" key="1">
    <source>
        <dbReference type="EMBL" id="KAJ0203815.1"/>
    </source>
</evidence>
<dbReference type="PANTHER" id="PTHR48434:SF1">
    <property type="entry name" value="(RAPE) HYPOTHETICAL PROTEIN"/>
    <property type="match status" value="1"/>
</dbReference>
<comment type="caution">
    <text evidence="1">The sequence shown here is derived from an EMBL/GenBank/DDBJ whole genome shotgun (WGS) entry which is preliminary data.</text>
</comment>
<dbReference type="EMBL" id="NBSK02000005">
    <property type="protein sequence ID" value="KAJ0203815.1"/>
    <property type="molecule type" value="Genomic_DNA"/>
</dbReference>
<dbReference type="Proteomes" id="UP000235145">
    <property type="component" value="Unassembled WGS sequence"/>
</dbReference>
<accession>A0A9R1X7K3</accession>
<reference evidence="1 2" key="1">
    <citation type="journal article" date="2017" name="Nat. Commun.">
        <title>Genome assembly with in vitro proximity ligation data and whole-genome triplication in lettuce.</title>
        <authorList>
            <person name="Reyes-Chin-Wo S."/>
            <person name="Wang Z."/>
            <person name="Yang X."/>
            <person name="Kozik A."/>
            <person name="Arikit S."/>
            <person name="Song C."/>
            <person name="Xia L."/>
            <person name="Froenicke L."/>
            <person name="Lavelle D.O."/>
            <person name="Truco M.J."/>
            <person name="Xia R."/>
            <person name="Zhu S."/>
            <person name="Xu C."/>
            <person name="Xu H."/>
            <person name="Xu X."/>
            <person name="Cox K."/>
            <person name="Korf I."/>
            <person name="Meyers B.C."/>
            <person name="Michelmore R.W."/>
        </authorList>
    </citation>
    <scope>NUCLEOTIDE SEQUENCE [LARGE SCALE GENOMIC DNA]</scope>
    <source>
        <strain evidence="2">cv. Salinas</strain>
        <tissue evidence="1">Seedlings</tissue>
    </source>
</reference>
<proteinExistence type="predicted"/>
<dbReference type="AlphaFoldDB" id="A0A9R1X7K3"/>
<dbReference type="PANTHER" id="PTHR48434">
    <property type="entry name" value="(RAPE) HYPOTHETICAL PROTEIN"/>
    <property type="match status" value="1"/>
</dbReference>
<protein>
    <submittedName>
        <fullName evidence="1">Uncharacterized protein</fullName>
    </submittedName>
</protein>